<dbReference type="KEGG" id="mng:MNEG_8234"/>
<dbReference type="OrthoDB" id="2015537at2759"/>
<dbReference type="PANTHER" id="PTHR42885">
    <property type="entry name" value="HISTIDINOL-PHOSPHATE AMINOTRANSFERASE-RELATED"/>
    <property type="match status" value="1"/>
</dbReference>
<keyword evidence="4 9" id="KW-0032">Aminotransferase</keyword>
<protein>
    <recommendedName>
        <fullName evidence="3">histidinol-phosphate transaminase</fullName>
        <ecNumber evidence="3">2.6.1.9</ecNumber>
    </recommendedName>
</protein>
<dbReference type="GeneID" id="25741110"/>
<evidence type="ECO:0000256" key="4">
    <source>
        <dbReference type="ARBA" id="ARBA00022576"/>
    </source>
</evidence>
<reference evidence="9 10" key="1">
    <citation type="journal article" date="2013" name="BMC Genomics">
        <title>Reconstruction of the lipid metabolism for the microalga Monoraphidium neglectum from its genome sequence reveals characteristics suitable for biofuel production.</title>
        <authorList>
            <person name="Bogen C."/>
            <person name="Al-Dilaimi A."/>
            <person name="Albersmeier A."/>
            <person name="Wichmann J."/>
            <person name="Grundmann M."/>
            <person name="Rupp O."/>
            <person name="Lauersen K.J."/>
            <person name="Blifernez-Klassen O."/>
            <person name="Kalinowski J."/>
            <person name="Goesmann A."/>
            <person name="Mussgnug J.H."/>
            <person name="Kruse O."/>
        </authorList>
    </citation>
    <scope>NUCLEOTIDE SEQUENCE [LARGE SCALE GENOMIC DNA]</scope>
    <source>
        <strain evidence="9 10">SAG 48.87</strain>
    </source>
</reference>
<dbReference type="STRING" id="145388.A0A0D2N097"/>
<keyword evidence="10" id="KW-1185">Reference proteome</keyword>
<evidence type="ECO:0000256" key="1">
    <source>
        <dbReference type="ARBA" id="ARBA00001933"/>
    </source>
</evidence>
<evidence type="ECO:0000313" key="10">
    <source>
        <dbReference type="Proteomes" id="UP000054498"/>
    </source>
</evidence>
<dbReference type="PANTHER" id="PTHR42885:SF2">
    <property type="entry name" value="HISTIDINOL-PHOSPHATE AMINOTRANSFERASE"/>
    <property type="match status" value="1"/>
</dbReference>
<dbReference type="InterPro" id="IPR015424">
    <property type="entry name" value="PyrdxlP-dep_Trfase"/>
</dbReference>
<dbReference type="SUPFAM" id="SSF53383">
    <property type="entry name" value="PLP-dependent transferases"/>
    <property type="match status" value="1"/>
</dbReference>
<evidence type="ECO:0000313" key="9">
    <source>
        <dbReference type="EMBL" id="KIY99730.1"/>
    </source>
</evidence>
<name>A0A0D2N097_9CHLO</name>
<dbReference type="RefSeq" id="XP_013898750.1">
    <property type="nucleotide sequence ID" value="XM_014043296.1"/>
</dbReference>
<organism evidence="9 10">
    <name type="scientific">Monoraphidium neglectum</name>
    <dbReference type="NCBI Taxonomy" id="145388"/>
    <lineage>
        <taxon>Eukaryota</taxon>
        <taxon>Viridiplantae</taxon>
        <taxon>Chlorophyta</taxon>
        <taxon>core chlorophytes</taxon>
        <taxon>Chlorophyceae</taxon>
        <taxon>CS clade</taxon>
        <taxon>Sphaeropleales</taxon>
        <taxon>Selenastraceae</taxon>
        <taxon>Monoraphidium</taxon>
    </lineage>
</organism>
<keyword evidence="5 9" id="KW-0808">Transferase</keyword>
<gene>
    <name evidence="9" type="ORF">MNEG_8234</name>
</gene>
<dbReference type="GO" id="GO:0004400">
    <property type="term" value="F:histidinol-phosphate transaminase activity"/>
    <property type="evidence" value="ECO:0007669"/>
    <property type="project" value="UniProtKB-EC"/>
</dbReference>
<evidence type="ECO:0000256" key="6">
    <source>
        <dbReference type="ARBA" id="ARBA00022898"/>
    </source>
</evidence>
<accession>A0A0D2N097</accession>
<dbReference type="InterPro" id="IPR004839">
    <property type="entry name" value="Aminotransferase_I/II_large"/>
</dbReference>
<comment type="pathway">
    <text evidence="2">Amino-acid biosynthesis; L-histidine biosynthesis; L-histidine from 5-phospho-alpha-D-ribose 1-diphosphate: step 7/9.</text>
</comment>
<dbReference type="EC" id="2.6.1.9" evidence="3"/>
<dbReference type="GO" id="GO:0030170">
    <property type="term" value="F:pyridoxal phosphate binding"/>
    <property type="evidence" value="ECO:0007669"/>
    <property type="project" value="InterPro"/>
</dbReference>
<dbReference type="AlphaFoldDB" id="A0A0D2N097"/>
<proteinExistence type="predicted"/>
<evidence type="ECO:0000256" key="7">
    <source>
        <dbReference type="ARBA" id="ARBA00047481"/>
    </source>
</evidence>
<sequence length="213" mass="23759">MQWPHIYPDPETRQLRKALSELSGVPEEYLLVGCGADELIDLLMRCTLDPGDKIIDCPPTFTMYVFDADINDARTITVPRLEGFRNDVEGIRRAVAEHRPKLLFLTSPNNPDGSMIPEEDLLALLELPVLVVLDEAYIEFADEPSRVQWVQRYPNLVVLRTFSKCAALAGMRVGWGAFPLDLAQLSSLREPALLFFAGSDSRLWTAACGHGSS</sequence>
<evidence type="ECO:0000259" key="8">
    <source>
        <dbReference type="Pfam" id="PF00155"/>
    </source>
</evidence>
<dbReference type="EMBL" id="KK101759">
    <property type="protein sequence ID" value="KIY99730.1"/>
    <property type="molecule type" value="Genomic_DNA"/>
</dbReference>
<keyword evidence="6" id="KW-0663">Pyridoxal phosphate</keyword>
<comment type="cofactor">
    <cofactor evidence="1">
        <name>pyridoxal 5'-phosphate</name>
        <dbReference type="ChEBI" id="CHEBI:597326"/>
    </cofactor>
</comment>
<dbReference type="Gene3D" id="3.40.640.10">
    <property type="entry name" value="Type I PLP-dependent aspartate aminotransferase-like (Major domain)"/>
    <property type="match status" value="1"/>
</dbReference>
<feature type="domain" description="Aminotransferase class I/classII large" evidence="8">
    <location>
        <begin position="5"/>
        <end position="179"/>
    </location>
</feature>
<evidence type="ECO:0000256" key="2">
    <source>
        <dbReference type="ARBA" id="ARBA00005011"/>
    </source>
</evidence>
<evidence type="ECO:0000256" key="5">
    <source>
        <dbReference type="ARBA" id="ARBA00022679"/>
    </source>
</evidence>
<comment type="catalytic activity">
    <reaction evidence="7">
        <text>L-histidinol phosphate + 2-oxoglutarate = 3-(imidazol-4-yl)-2-oxopropyl phosphate + L-glutamate</text>
        <dbReference type="Rhea" id="RHEA:23744"/>
        <dbReference type="ChEBI" id="CHEBI:16810"/>
        <dbReference type="ChEBI" id="CHEBI:29985"/>
        <dbReference type="ChEBI" id="CHEBI:57766"/>
        <dbReference type="ChEBI" id="CHEBI:57980"/>
        <dbReference type="EC" id="2.6.1.9"/>
    </reaction>
</comment>
<dbReference type="Proteomes" id="UP000054498">
    <property type="component" value="Unassembled WGS sequence"/>
</dbReference>
<dbReference type="InterPro" id="IPR015421">
    <property type="entry name" value="PyrdxlP-dep_Trfase_major"/>
</dbReference>
<evidence type="ECO:0000256" key="3">
    <source>
        <dbReference type="ARBA" id="ARBA00012748"/>
    </source>
</evidence>
<dbReference type="CDD" id="cd00609">
    <property type="entry name" value="AAT_like"/>
    <property type="match status" value="1"/>
</dbReference>
<dbReference type="Pfam" id="PF00155">
    <property type="entry name" value="Aminotran_1_2"/>
    <property type="match status" value="1"/>
</dbReference>